<protein>
    <recommendedName>
        <fullName evidence="8">Cation/H+ exchanger transmembrane domain-containing protein</fullName>
    </recommendedName>
</protein>
<evidence type="ECO:0000256" key="7">
    <source>
        <dbReference type="SAM" id="Phobius"/>
    </source>
</evidence>
<comment type="caution">
    <text evidence="9">The sequence shown here is derived from an EMBL/GenBank/DDBJ whole genome shotgun (WGS) entry which is preliminary data.</text>
</comment>
<evidence type="ECO:0000256" key="4">
    <source>
        <dbReference type="ARBA" id="ARBA00022989"/>
    </source>
</evidence>
<proteinExistence type="predicted"/>
<sequence length="100" mass="11404">MSVLPYVIILFIGLLVDQVLSAALAARYTGEFDWPSSWIIGFGMLGRAELAFVVLDIAYVQHNIISKEVFYTLILVAFLLNLFVPLYINWHKKNLKIESK</sequence>
<dbReference type="GO" id="GO:0016020">
    <property type="term" value="C:membrane"/>
    <property type="evidence" value="ECO:0007669"/>
    <property type="project" value="UniProtKB-SubCell"/>
</dbReference>
<dbReference type="OrthoDB" id="9793589at2"/>
<evidence type="ECO:0000313" key="9">
    <source>
        <dbReference type="EMBL" id="GAC29547.1"/>
    </source>
</evidence>
<feature type="transmembrane region" description="Helical" evidence="7">
    <location>
        <begin position="38"/>
        <end position="58"/>
    </location>
</feature>
<gene>
    <name evidence="9" type="ORF">GPAL_2696</name>
</gene>
<accession>K6ZGS1</accession>
<dbReference type="InterPro" id="IPR038770">
    <property type="entry name" value="Na+/solute_symporter_sf"/>
</dbReference>
<dbReference type="STRING" id="1121922.GCA_000428905_03808"/>
<evidence type="ECO:0000256" key="2">
    <source>
        <dbReference type="ARBA" id="ARBA00022449"/>
    </source>
</evidence>
<dbReference type="GO" id="GO:1902600">
    <property type="term" value="P:proton transmembrane transport"/>
    <property type="evidence" value="ECO:0007669"/>
    <property type="project" value="InterPro"/>
</dbReference>
<keyword evidence="6 7" id="KW-0472">Membrane</keyword>
<dbReference type="InterPro" id="IPR006153">
    <property type="entry name" value="Cation/H_exchanger_TM"/>
</dbReference>
<dbReference type="Pfam" id="PF00999">
    <property type="entry name" value="Na_H_Exchanger"/>
    <property type="match status" value="1"/>
</dbReference>
<organism evidence="9 10">
    <name type="scientific">Brumicola pallidula DSM 14239 = ACAM 615</name>
    <dbReference type="NCBI Taxonomy" id="1121922"/>
    <lineage>
        <taxon>Bacteria</taxon>
        <taxon>Pseudomonadati</taxon>
        <taxon>Pseudomonadota</taxon>
        <taxon>Gammaproteobacteria</taxon>
        <taxon>Alteromonadales</taxon>
        <taxon>Alteromonadaceae</taxon>
        <taxon>Brumicola</taxon>
    </lineage>
</organism>
<dbReference type="GO" id="GO:0015297">
    <property type="term" value="F:antiporter activity"/>
    <property type="evidence" value="ECO:0007669"/>
    <property type="project" value="UniProtKB-KW"/>
</dbReference>
<dbReference type="EMBL" id="BAEQ01000046">
    <property type="protein sequence ID" value="GAC29547.1"/>
    <property type="molecule type" value="Genomic_DNA"/>
</dbReference>
<evidence type="ECO:0000259" key="8">
    <source>
        <dbReference type="Pfam" id="PF00999"/>
    </source>
</evidence>
<keyword evidence="3 7" id="KW-0812">Transmembrane</keyword>
<dbReference type="Proteomes" id="UP000006251">
    <property type="component" value="Unassembled WGS sequence"/>
</dbReference>
<evidence type="ECO:0000256" key="1">
    <source>
        <dbReference type="ARBA" id="ARBA00004141"/>
    </source>
</evidence>
<evidence type="ECO:0000256" key="5">
    <source>
        <dbReference type="ARBA" id="ARBA00023065"/>
    </source>
</evidence>
<dbReference type="RefSeq" id="WP_006012664.1">
    <property type="nucleotide sequence ID" value="NZ_AUAV01000027.1"/>
</dbReference>
<keyword evidence="4 7" id="KW-1133">Transmembrane helix</keyword>
<keyword evidence="10" id="KW-1185">Reference proteome</keyword>
<dbReference type="Gene3D" id="1.20.1530.20">
    <property type="match status" value="1"/>
</dbReference>
<feature type="transmembrane region" description="Helical" evidence="7">
    <location>
        <begin position="70"/>
        <end position="90"/>
    </location>
</feature>
<keyword evidence="5" id="KW-0406">Ion transport</keyword>
<keyword evidence="2" id="KW-0050">Antiport</keyword>
<comment type="subcellular location">
    <subcellularLocation>
        <location evidence="1">Membrane</location>
        <topology evidence="1">Multi-pass membrane protein</topology>
    </subcellularLocation>
</comment>
<keyword evidence="2" id="KW-0813">Transport</keyword>
<dbReference type="AlphaFoldDB" id="K6ZGS1"/>
<feature type="transmembrane region" description="Helical" evidence="7">
    <location>
        <begin position="6"/>
        <end position="26"/>
    </location>
</feature>
<feature type="domain" description="Cation/H+ exchanger transmembrane" evidence="8">
    <location>
        <begin position="2"/>
        <end position="83"/>
    </location>
</feature>
<evidence type="ECO:0000313" key="10">
    <source>
        <dbReference type="Proteomes" id="UP000006251"/>
    </source>
</evidence>
<name>K6ZGS1_9ALTE</name>
<reference evidence="10" key="1">
    <citation type="journal article" date="2014" name="Environ. Microbiol.">
        <title>Comparative genomics of the marine bacterial genus Glaciecola reveals the high degree of genomic diversity and genomic characteristic for cold adaptation.</title>
        <authorList>
            <person name="Qin Q.L."/>
            <person name="Xie B.B."/>
            <person name="Yu Y."/>
            <person name="Shu Y.L."/>
            <person name="Rong J.C."/>
            <person name="Zhang Y.J."/>
            <person name="Zhao D.L."/>
            <person name="Chen X.L."/>
            <person name="Zhang X.Y."/>
            <person name="Chen B."/>
            <person name="Zhou B.C."/>
            <person name="Zhang Y.Z."/>
        </authorList>
    </citation>
    <scope>NUCLEOTIDE SEQUENCE [LARGE SCALE GENOMIC DNA]</scope>
    <source>
        <strain evidence="10">ACAM 615</strain>
    </source>
</reference>
<evidence type="ECO:0000256" key="6">
    <source>
        <dbReference type="ARBA" id="ARBA00023136"/>
    </source>
</evidence>
<evidence type="ECO:0000256" key="3">
    <source>
        <dbReference type="ARBA" id="ARBA00022692"/>
    </source>
</evidence>